<keyword evidence="4" id="KW-0238">DNA-binding</keyword>
<feature type="compositionally biased region" description="Low complexity" evidence="6">
    <location>
        <begin position="204"/>
        <end position="218"/>
    </location>
</feature>
<evidence type="ECO:0000256" key="4">
    <source>
        <dbReference type="ARBA" id="ARBA00023125"/>
    </source>
</evidence>
<protein>
    <submittedName>
        <fullName evidence="9">Sigma-70 family RNA polymerase sigma factor</fullName>
    </submittedName>
</protein>
<dbReference type="Pfam" id="PF08281">
    <property type="entry name" value="Sigma70_r4_2"/>
    <property type="match status" value="1"/>
</dbReference>
<dbReference type="InterPro" id="IPR036388">
    <property type="entry name" value="WH-like_DNA-bd_sf"/>
</dbReference>
<accession>A0A411YDE1</accession>
<dbReference type="PANTHER" id="PTHR43133:SF50">
    <property type="entry name" value="ECF RNA POLYMERASE SIGMA FACTOR SIGM"/>
    <property type="match status" value="1"/>
</dbReference>
<comment type="similarity">
    <text evidence="1">Belongs to the sigma-70 factor family. ECF subfamily.</text>
</comment>
<dbReference type="AlphaFoldDB" id="A0A411YDE1"/>
<dbReference type="CDD" id="cd06171">
    <property type="entry name" value="Sigma70_r4"/>
    <property type="match status" value="1"/>
</dbReference>
<evidence type="ECO:0000256" key="3">
    <source>
        <dbReference type="ARBA" id="ARBA00023082"/>
    </source>
</evidence>
<dbReference type="GO" id="GO:0003677">
    <property type="term" value="F:DNA binding"/>
    <property type="evidence" value="ECO:0007669"/>
    <property type="project" value="UniProtKB-KW"/>
</dbReference>
<organism evidence="9 10">
    <name type="scientific">Egibacter rhizosphaerae</name>
    <dbReference type="NCBI Taxonomy" id="1670831"/>
    <lineage>
        <taxon>Bacteria</taxon>
        <taxon>Bacillati</taxon>
        <taxon>Actinomycetota</taxon>
        <taxon>Nitriliruptoria</taxon>
        <taxon>Egibacterales</taxon>
        <taxon>Egibacteraceae</taxon>
        <taxon>Egibacter</taxon>
    </lineage>
</organism>
<evidence type="ECO:0000259" key="7">
    <source>
        <dbReference type="Pfam" id="PF04542"/>
    </source>
</evidence>
<reference evidence="9 10" key="1">
    <citation type="submission" date="2019-01" db="EMBL/GenBank/DDBJ databases">
        <title>Egibacter rhizosphaerae EGI 80759T.</title>
        <authorList>
            <person name="Chen D.-D."/>
            <person name="Tian Y."/>
            <person name="Jiao J.-Y."/>
            <person name="Zhang X.-T."/>
            <person name="Zhang Y.-G."/>
            <person name="Zhang Y."/>
            <person name="Xiao M."/>
            <person name="Shu W.-S."/>
            <person name="Li W.-J."/>
        </authorList>
    </citation>
    <scope>NUCLEOTIDE SEQUENCE [LARGE SCALE GENOMIC DNA]</scope>
    <source>
        <strain evidence="9 10">EGI 80759</strain>
    </source>
</reference>
<keyword evidence="10" id="KW-1185">Reference proteome</keyword>
<dbReference type="PANTHER" id="PTHR43133">
    <property type="entry name" value="RNA POLYMERASE ECF-TYPE SIGMA FACTO"/>
    <property type="match status" value="1"/>
</dbReference>
<dbReference type="GO" id="GO:0006352">
    <property type="term" value="P:DNA-templated transcription initiation"/>
    <property type="evidence" value="ECO:0007669"/>
    <property type="project" value="InterPro"/>
</dbReference>
<dbReference type="SUPFAM" id="SSF88659">
    <property type="entry name" value="Sigma3 and sigma4 domains of RNA polymerase sigma factors"/>
    <property type="match status" value="1"/>
</dbReference>
<evidence type="ECO:0000259" key="8">
    <source>
        <dbReference type="Pfam" id="PF08281"/>
    </source>
</evidence>
<feature type="domain" description="RNA polymerase sigma-70 region 2" evidence="7">
    <location>
        <begin position="26"/>
        <end position="89"/>
    </location>
</feature>
<keyword evidence="5" id="KW-0804">Transcription</keyword>
<gene>
    <name evidence="9" type="ORF">ER308_06360</name>
</gene>
<dbReference type="Gene3D" id="1.10.1740.10">
    <property type="match status" value="1"/>
</dbReference>
<evidence type="ECO:0000256" key="1">
    <source>
        <dbReference type="ARBA" id="ARBA00010641"/>
    </source>
</evidence>
<dbReference type="Pfam" id="PF04542">
    <property type="entry name" value="Sigma70_r2"/>
    <property type="match status" value="1"/>
</dbReference>
<dbReference type="OrthoDB" id="5518337at2"/>
<dbReference type="KEGG" id="erz:ER308_06360"/>
<dbReference type="NCBIfam" id="TIGR02937">
    <property type="entry name" value="sigma70-ECF"/>
    <property type="match status" value="1"/>
</dbReference>
<dbReference type="InterPro" id="IPR013249">
    <property type="entry name" value="RNA_pol_sigma70_r4_t2"/>
</dbReference>
<dbReference type="Proteomes" id="UP000291469">
    <property type="component" value="Chromosome"/>
</dbReference>
<keyword evidence="2" id="KW-0805">Transcription regulation</keyword>
<sequence length="237" mass="26002">MVVDHGRGRSGAFVLETEDRTALQLLAREELPGLYALARRLAGADAEDLVQEALLRACRSYGSLRDRQAATKWLRVILTNVWRDRLRKGYRDPGEVLVDEEEGFSLYRTLIEEDPAPYSDTLHIDFLGAFSEEDVHLVLQRLPAKYRGPLVLRYVEGFATAEIAEMLELPLGTVLSQLHRGRHRFEREMWSYAEESGLLSELTAAGSGTASAPASGSGPPRGPEGTNAAGGARGVGP</sequence>
<dbReference type="InterPro" id="IPR039425">
    <property type="entry name" value="RNA_pol_sigma-70-like"/>
</dbReference>
<dbReference type="SUPFAM" id="SSF88946">
    <property type="entry name" value="Sigma2 domain of RNA polymerase sigma factors"/>
    <property type="match status" value="1"/>
</dbReference>
<evidence type="ECO:0000256" key="6">
    <source>
        <dbReference type="SAM" id="MobiDB-lite"/>
    </source>
</evidence>
<dbReference type="InterPro" id="IPR007627">
    <property type="entry name" value="RNA_pol_sigma70_r2"/>
</dbReference>
<evidence type="ECO:0000313" key="9">
    <source>
        <dbReference type="EMBL" id="QBI19198.1"/>
    </source>
</evidence>
<dbReference type="InterPro" id="IPR014284">
    <property type="entry name" value="RNA_pol_sigma-70_dom"/>
</dbReference>
<keyword evidence="3" id="KW-0731">Sigma factor</keyword>
<name>A0A411YDE1_9ACTN</name>
<feature type="region of interest" description="Disordered" evidence="6">
    <location>
        <begin position="203"/>
        <end position="237"/>
    </location>
</feature>
<proteinExistence type="inferred from homology"/>
<dbReference type="EMBL" id="CP036402">
    <property type="protein sequence ID" value="QBI19198.1"/>
    <property type="molecule type" value="Genomic_DNA"/>
</dbReference>
<dbReference type="GO" id="GO:0016987">
    <property type="term" value="F:sigma factor activity"/>
    <property type="evidence" value="ECO:0007669"/>
    <property type="project" value="UniProtKB-KW"/>
</dbReference>
<evidence type="ECO:0000256" key="5">
    <source>
        <dbReference type="ARBA" id="ARBA00023163"/>
    </source>
</evidence>
<dbReference type="InterPro" id="IPR013325">
    <property type="entry name" value="RNA_pol_sigma_r2"/>
</dbReference>
<dbReference type="InterPro" id="IPR013324">
    <property type="entry name" value="RNA_pol_sigma_r3/r4-like"/>
</dbReference>
<feature type="domain" description="RNA polymerase sigma factor 70 region 4 type 2" evidence="8">
    <location>
        <begin position="134"/>
        <end position="182"/>
    </location>
</feature>
<dbReference type="Gene3D" id="1.10.10.10">
    <property type="entry name" value="Winged helix-like DNA-binding domain superfamily/Winged helix DNA-binding domain"/>
    <property type="match status" value="1"/>
</dbReference>
<evidence type="ECO:0000256" key="2">
    <source>
        <dbReference type="ARBA" id="ARBA00023015"/>
    </source>
</evidence>
<evidence type="ECO:0000313" key="10">
    <source>
        <dbReference type="Proteomes" id="UP000291469"/>
    </source>
</evidence>